<name>A0ABZ2BRV2_9RHOB</name>
<comment type="cofactor">
    <cofactor evidence="9">
        <name>[2Fe-2S] cluster</name>
        <dbReference type="ChEBI" id="CHEBI:190135"/>
    </cofactor>
</comment>
<keyword evidence="8 11" id="KW-0472">Membrane</keyword>
<dbReference type="InterPro" id="IPR017941">
    <property type="entry name" value="Rieske_2Fe-2S"/>
</dbReference>
<proteinExistence type="inferred from homology"/>
<dbReference type="Pfam" id="PF00355">
    <property type="entry name" value="Rieske"/>
    <property type="match status" value="1"/>
</dbReference>
<evidence type="ECO:0000259" key="12">
    <source>
        <dbReference type="PROSITE" id="PS51296"/>
    </source>
</evidence>
<dbReference type="SUPFAM" id="SSF50022">
    <property type="entry name" value="ISP domain"/>
    <property type="match status" value="1"/>
</dbReference>
<comment type="similarity">
    <text evidence="10">Belongs to the bacterial ring-hydroxylating dioxygenase ferredoxin component family.</text>
</comment>
<dbReference type="RefSeq" id="WP_187428887.1">
    <property type="nucleotide sequence ID" value="NZ_CP143423.1"/>
</dbReference>
<keyword evidence="2 11" id="KW-0812">Transmembrane</keyword>
<dbReference type="PANTHER" id="PTHR21496:SF0">
    <property type="entry name" value="RIESKE DOMAIN-CONTAINING PROTEIN"/>
    <property type="match status" value="1"/>
</dbReference>
<dbReference type="InterPro" id="IPR036922">
    <property type="entry name" value="Rieske_2Fe-2S_sf"/>
</dbReference>
<feature type="transmembrane region" description="Helical" evidence="11">
    <location>
        <begin position="90"/>
        <end position="111"/>
    </location>
</feature>
<evidence type="ECO:0000313" key="14">
    <source>
        <dbReference type="Proteomes" id="UP001318682"/>
    </source>
</evidence>
<dbReference type="Proteomes" id="UP001318682">
    <property type="component" value="Chromosome"/>
</dbReference>
<protein>
    <submittedName>
        <fullName evidence="13">Protein-methionine-sulfoxide reductase heme-binding subunit MsrQ</fullName>
    </submittedName>
</protein>
<organism evidence="13 14">
    <name type="scientific">Roseobacter fucihabitans</name>
    <dbReference type="NCBI Taxonomy" id="1537242"/>
    <lineage>
        <taxon>Bacteria</taxon>
        <taxon>Pseudomonadati</taxon>
        <taxon>Pseudomonadota</taxon>
        <taxon>Alphaproteobacteria</taxon>
        <taxon>Rhodobacterales</taxon>
        <taxon>Roseobacteraceae</taxon>
        <taxon>Roseobacter</taxon>
    </lineage>
</organism>
<gene>
    <name evidence="13" type="primary">msrQ_2</name>
    <name evidence="13" type="ORF">ROLI_016570</name>
</gene>
<keyword evidence="6" id="KW-0408">Iron</keyword>
<feature type="transmembrane region" description="Helical" evidence="11">
    <location>
        <begin position="131"/>
        <end position="152"/>
    </location>
</feature>
<dbReference type="Gene3D" id="2.102.10.10">
    <property type="entry name" value="Rieske [2Fe-2S] iron-sulphur domain"/>
    <property type="match status" value="1"/>
</dbReference>
<feature type="transmembrane region" description="Helical" evidence="11">
    <location>
        <begin position="172"/>
        <end position="190"/>
    </location>
</feature>
<keyword evidence="4" id="KW-0479">Metal-binding</keyword>
<keyword evidence="3" id="KW-0001">2Fe-2S</keyword>
<evidence type="ECO:0000256" key="11">
    <source>
        <dbReference type="SAM" id="Phobius"/>
    </source>
</evidence>
<feature type="transmembrane region" description="Helical" evidence="11">
    <location>
        <begin position="196"/>
        <end position="218"/>
    </location>
</feature>
<evidence type="ECO:0000256" key="7">
    <source>
        <dbReference type="ARBA" id="ARBA00023014"/>
    </source>
</evidence>
<reference evidence="13 14" key="1">
    <citation type="submission" date="2015-07" db="EMBL/GenBank/DDBJ databases">
        <authorList>
            <person name="Voget S."/>
            <person name="Dogs M."/>
            <person name="Brinkhoff T.H."/>
            <person name="Daniel R."/>
        </authorList>
    </citation>
    <scope>NUCLEOTIDE SEQUENCE [LARGE SCALE GENOMIC DNA]</scope>
    <source>
        <strain evidence="13 14">B14</strain>
    </source>
</reference>
<sequence length="353" mass="39201">MSVKYIPVQWNNNKYIYDAVMLLGVGLFLYVFLYAAPGLLSHERPINPQVHNARAFGACAFVMLSVILCIGPLARLDPRFLPLLYNRRHFGVMTVFVAITHAGYIIDWYFAFSSSNKYEALLFANTSYGQLAGFPFEIFGIFALFTLIVLAATSHDFWMKFLSPPVWKRIHYLIYPAYLSVVAHVSFGILQDQQNHTFTVIFIGGAAAVGVLHLMAALHERRVDQAIKADAVDWVPVCDVAQMREGFARIKLLANGERVAVYLNEGKLSAISNACAHQNGPLGEGRIINCLVTCPWHGFQYDVTSGRSPAPFTEMVPTYNLKTDGAMVLLDPRANPPGTFVEPVPAPGREAKL</sequence>
<keyword evidence="5 11" id="KW-1133">Transmembrane helix</keyword>
<evidence type="ECO:0000256" key="4">
    <source>
        <dbReference type="ARBA" id="ARBA00022723"/>
    </source>
</evidence>
<feature type="domain" description="Rieske" evidence="12">
    <location>
        <begin position="235"/>
        <end position="330"/>
    </location>
</feature>
<comment type="subcellular location">
    <subcellularLocation>
        <location evidence="1">Membrane</location>
        <topology evidence="1">Multi-pass membrane protein</topology>
    </subcellularLocation>
</comment>
<feature type="transmembrane region" description="Helical" evidence="11">
    <location>
        <begin position="55"/>
        <end position="74"/>
    </location>
</feature>
<evidence type="ECO:0000256" key="1">
    <source>
        <dbReference type="ARBA" id="ARBA00004141"/>
    </source>
</evidence>
<evidence type="ECO:0000256" key="2">
    <source>
        <dbReference type="ARBA" id="ARBA00022692"/>
    </source>
</evidence>
<evidence type="ECO:0000313" key="13">
    <source>
        <dbReference type="EMBL" id="WVX48576.1"/>
    </source>
</evidence>
<evidence type="ECO:0000256" key="8">
    <source>
        <dbReference type="ARBA" id="ARBA00023136"/>
    </source>
</evidence>
<accession>A0ABZ2BRV2</accession>
<evidence type="ECO:0000256" key="5">
    <source>
        <dbReference type="ARBA" id="ARBA00022989"/>
    </source>
</evidence>
<reference evidence="14" key="2">
    <citation type="submission" date="2024-01" db="EMBL/GenBank/DDBJ databases">
        <title>Roseobacter fucihabitans sp. nov., isolated from the brown alga Fucus spiralis.</title>
        <authorList>
            <person name="Hahnke S."/>
            <person name="Berger M."/>
            <person name="Schlingloff A."/>
            <person name="Athale I."/>
            <person name="Neumann-Schaal M."/>
            <person name="Adenaya A."/>
            <person name="Poehlein A."/>
            <person name="Daniel R."/>
            <person name="Pertersen J."/>
            <person name="Brinkhoff T."/>
        </authorList>
    </citation>
    <scope>NUCLEOTIDE SEQUENCE [LARGE SCALE GENOMIC DNA]</scope>
    <source>
        <strain evidence="14">B14</strain>
    </source>
</reference>
<evidence type="ECO:0000256" key="6">
    <source>
        <dbReference type="ARBA" id="ARBA00023004"/>
    </source>
</evidence>
<evidence type="ECO:0000256" key="10">
    <source>
        <dbReference type="ARBA" id="ARBA00038001"/>
    </source>
</evidence>
<dbReference type="InterPro" id="IPR013130">
    <property type="entry name" value="Fe3_Rdtase_TM_dom"/>
</dbReference>
<feature type="transmembrane region" description="Helical" evidence="11">
    <location>
        <begin position="15"/>
        <end position="35"/>
    </location>
</feature>
<dbReference type="PROSITE" id="PS51296">
    <property type="entry name" value="RIESKE"/>
    <property type="match status" value="1"/>
</dbReference>
<evidence type="ECO:0000256" key="9">
    <source>
        <dbReference type="ARBA" id="ARBA00034078"/>
    </source>
</evidence>
<dbReference type="PANTHER" id="PTHR21496">
    <property type="entry name" value="FERREDOXIN-RELATED"/>
    <property type="match status" value="1"/>
</dbReference>
<keyword evidence="14" id="KW-1185">Reference proteome</keyword>
<dbReference type="EMBL" id="CP143423">
    <property type="protein sequence ID" value="WVX48576.1"/>
    <property type="molecule type" value="Genomic_DNA"/>
</dbReference>
<evidence type="ECO:0000256" key="3">
    <source>
        <dbReference type="ARBA" id="ARBA00022714"/>
    </source>
</evidence>
<keyword evidence="7" id="KW-0411">Iron-sulfur</keyword>
<dbReference type="Pfam" id="PF01794">
    <property type="entry name" value="Ferric_reduct"/>
    <property type="match status" value="1"/>
</dbReference>